<dbReference type="Proteomes" id="UP000051906">
    <property type="component" value="Unassembled WGS sequence"/>
</dbReference>
<dbReference type="GO" id="GO:0005829">
    <property type="term" value="C:cytosol"/>
    <property type="evidence" value="ECO:0007669"/>
    <property type="project" value="TreeGrafter"/>
</dbReference>
<gene>
    <name evidence="3" type="ORF">IV54_GL000491</name>
</gene>
<dbReference type="OrthoDB" id="9799092at2"/>
<dbReference type="AlphaFoldDB" id="A0A0R2LHD7"/>
<dbReference type="GO" id="GO:0004126">
    <property type="term" value="F:cytidine deaminase activity"/>
    <property type="evidence" value="ECO:0007669"/>
    <property type="project" value="UniProtKB-ARBA"/>
</dbReference>
<dbReference type="GO" id="GO:0055086">
    <property type="term" value="P:nucleobase-containing small molecule metabolic process"/>
    <property type="evidence" value="ECO:0007669"/>
    <property type="project" value="UniProtKB-ARBA"/>
</dbReference>
<sequence>MDIWEELYREAKPYYHPTAVNDFIYTHNVVCALQSKSGKIYTGYCVEALSGVLNLCAERVALLQMYMDSGETEVQRLIAFRDTPPEGNGGMPCGACREAFMQYNQANKNMQIMVDYAKRETVTLGELMPHWWGTSVKPESD</sequence>
<dbReference type="PANTHER" id="PTHR11644:SF2">
    <property type="entry name" value="CYTIDINE DEAMINASE"/>
    <property type="match status" value="1"/>
</dbReference>
<reference evidence="3 4" key="1">
    <citation type="journal article" date="2015" name="Genome Announc.">
        <title>Expanding the biotechnology potential of lactobacilli through comparative genomics of 213 strains and associated genera.</title>
        <authorList>
            <person name="Sun Z."/>
            <person name="Harris H.M."/>
            <person name="McCann A."/>
            <person name="Guo C."/>
            <person name="Argimon S."/>
            <person name="Zhang W."/>
            <person name="Yang X."/>
            <person name="Jeffery I.B."/>
            <person name="Cooney J.C."/>
            <person name="Kagawa T.F."/>
            <person name="Liu W."/>
            <person name="Song Y."/>
            <person name="Salvetti E."/>
            <person name="Wrobel A."/>
            <person name="Rasinkangas P."/>
            <person name="Parkhill J."/>
            <person name="Rea M.C."/>
            <person name="O'Sullivan O."/>
            <person name="Ritari J."/>
            <person name="Douillard F.P."/>
            <person name="Paul Ross R."/>
            <person name="Yang R."/>
            <person name="Briner A.E."/>
            <person name="Felis G.E."/>
            <person name="de Vos W.M."/>
            <person name="Barrangou R."/>
            <person name="Klaenhammer T.R."/>
            <person name="Caufield P.W."/>
            <person name="Cui Y."/>
            <person name="Zhang H."/>
            <person name="O'Toole P.W."/>
        </authorList>
    </citation>
    <scope>NUCLEOTIDE SEQUENCE [LARGE SCALE GENOMIC DNA]</scope>
    <source>
        <strain evidence="3 4">DSM 22467</strain>
    </source>
</reference>
<dbReference type="Gene3D" id="3.40.140.10">
    <property type="entry name" value="Cytidine Deaminase, domain 2"/>
    <property type="match status" value="1"/>
</dbReference>
<dbReference type="PROSITE" id="PS51747">
    <property type="entry name" value="CYT_DCMP_DEAMINASES_2"/>
    <property type="match status" value="1"/>
</dbReference>
<dbReference type="InterPro" id="IPR050202">
    <property type="entry name" value="Cyt/Deoxycyt_deaminase"/>
</dbReference>
<protein>
    <submittedName>
        <fullName evidence="3">Cytidine deaminase</fullName>
    </submittedName>
</protein>
<proteinExistence type="inferred from homology"/>
<feature type="domain" description="CMP/dCMP-type deaminase" evidence="2">
    <location>
        <begin position="1"/>
        <end position="135"/>
    </location>
</feature>
<dbReference type="STRING" id="616990.IV54_GL000491"/>
<evidence type="ECO:0000259" key="2">
    <source>
        <dbReference type="PROSITE" id="PS51747"/>
    </source>
</evidence>
<dbReference type="EMBL" id="JQCA01000117">
    <property type="protein sequence ID" value="KRO01209.1"/>
    <property type="molecule type" value="Genomic_DNA"/>
</dbReference>
<dbReference type="PATRIC" id="fig|616990.3.peg.528"/>
<dbReference type="RefSeq" id="WP_057879021.1">
    <property type="nucleotide sequence ID" value="NZ_JQCA01000117.1"/>
</dbReference>
<evidence type="ECO:0000313" key="3">
    <source>
        <dbReference type="EMBL" id="KRO01209.1"/>
    </source>
</evidence>
<dbReference type="GO" id="GO:0072527">
    <property type="term" value="P:pyrimidine-containing compound metabolic process"/>
    <property type="evidence" value="ECO:0007669"/>
    <property type="project" value="UniProtKB-ARBA"/>
</dbReference>
<evidence type="ECO:0000313" key="4">
    <source>
        <dbReference type="Proteomes" id="UP000051906"/>
    </source>
</evidence>
<dbReference type="InterPro" id="IPR016193">
    <property type="entry name" value="Cytidine_deaminase-like"/>
</dbReference>
<accession>A0A0R2LHD7</accession>
<dbReference type="CDD" id="cd01283">
    <property type="entry name" value="cytidine_deaminase"/>
    <property type="match status" value="1"/>
</dbReference>
<keyword evidence="4" id="KW-1185">Reference proteome</keyword>
<name>A0A0R2LHD7_9LACO</name>
<organism evidence="3 4">
    <name type="scientific">Levilactobacillus paucivorans</name>
    <dbReference type="NCBI Taxonomy" id="616990"/>
    <lineage>
        <taxon>Bacteria</taxon>
        <taxon>Bacillati</taxon>
        <taxon>Bacillota</taxon>
        <taxon>Bacilli</taxon>
        <taxon>Lactobacillales</taxon>
        <taxon>Lactobacillaceae</taxon>
        <taxon>Levilactobacillus</taxon>
    </lineage>
</organism>
<dbReference type="SUPFAM" id="SSF53927">
    <property type="entry name" value="Cytidine deaminase-like"/>
    <property type="match status" value="1"/>
</dbReference>
<evidence type="ECO:0000256" key="1">
    <source>
        <dbReference type="ARBA" id="ARBA00006576"/>
    </source>
</evidence>
<comment type="caution">
    <text evidence="3">The sequence shown here is derived from an EMBL/GenBank/DDBJ whole genome shotgun (WGS) entry which is preliminary data.</text>
</comment>
<comment type="similarity">
    <text evidence="1">Belongs to the cytidine and deoxycytidylate deaminase family.</text>
</comment>
<dbReference type="InterPro" id="IPR002125">
    <property type="entry name" value="CMP_dCMP_dom"/>
</dbReference>
<dbReference type="PANTHER" id="PTHR11644">
    <property type="entry name" value="CYTIDINE DEAMINASE"/>
    <property type="match status" value="1"/>
</dbReference>
<dbReference type="GO" id="GO:0008270">
    <property type="term" value="F:zinc ion binding"/>
    <property type="evidence" value="ECO:0007669"/>
    <property type="project" value="TreeGrafter"/>
</dbReference>